<protein>
    <submittedName>
        <fullName evidence="1">Putative UDP-3-O</fullName>
    </submittedName>
</protein>
<reference evidence="1 2" key="1">
    <citation type="journal article" date="2015" name="Proc. Natl. Acad. Sci. U.S.A.">
        <title>The resurrection genome of Boea hygrometrica: A blueprint for survival of dehydration.</title>
        <authorList>
            <person name="Xiao L."/>
            <person name="Yang G."/>
            <person name="Zhang L."/>
            <person name="Yang X."/>
            <person name="Zhao S."/>
            <person name="Ji Z."/>
            <person name="Zhou Q."/>
            <person name="Hu M."/>
            <person name="Wang Y."/>
            <person name="Chen M."/>
            <person name="Xu Y."/>
            <person name="Jin H."/>
            <person name="Xiao X."/>
            <person name="Hu G."/>
            <person name="Bao F."/>
            <person name="Hu Y."/>
            <person name="Wan P."/>
            <person name="Li L."/>
            <person name="Deng X."/>
            <person name="Kuang T."/>
            <person name="Xiang C."/>
            <person name="Zhu J.K."/>
            <person name="Oliver M.J."/>
            <person name="He Y."/>
        </authorList>
    </citation>
    <scope>NUCLEOTIDE SEQUENCE [LARGE SCALE GENOMIC DNA]</scope>
    <source>
        <strain evidence="2">cv. XS01</strain>
    </source>
</reference>
<dbReference type="AlphaFoldDB" id="A0A2Z7B3S1"/>
<keyword evidence="2" id="KW-1185">Reference proteome</keyword>
<evidence type="ECO:0000313" key="1">
    <source>
        <dbReference type="EMBL" id="KZV26329.1"/>
    </source>
</evidence>
<accession>A0A2Z7B3S1</accession>
<gene>
    <name evidence="1" type="ORF">F511_07064</name>
</gene>
<dbReference type="EMBL" id="KV011304">
    <property type="protein sequence ID" value="KZV26329.1"/>
    <property type="molecule type" value="Genomic_DNA"/>
</dbReference>
<name>A0A2Z7B3S1_9LAMI</name>
<dbReference type="Proteomes" id="UP000250235">
    <property type="component" value="Unassembled WGS sequence"/>
</dbReference>
<evidence type="ECO:0000313" key="2">
    <source>
        <dbReference type="Proteomes" id="UP000250235"/>
    </source>
</evidence>
<sequence>MMRSSRPAASRIQQRNNLRGVALRAALHRMSSARRAHKRHASDLPASCDQWRDQRIIAVQPLRETCSSFGRSSRVRRAIACAWHTRRGAAMSGGAVAFSKDFCPFQSI</sequence>
<proteinExistence type="predicted"/>
<organism evidence="1 2">
    <name type="scientific">Dorcoceras hygrometricum</name>
    <dbReference type="NCBI Taxonomy" id="472368"/>
    <lineage>
        <taxon>Eukaryota</taxon>
        <taxon>Viridiplantae</taxon>
        <taxon>Streptophyta</taxon>
        <taxon>Embryophyta</taxon>
        <taxon>Tracheophyta</taxon>
        <taxon>Spermatophyta</taxon>
        <taxon>Magnoliopsida</taxon>
        <taxon>eudicotyledons</taxon>
        <taxon>Gunneridae</taxon>
        <taxon>Pentapetalae</taxon>
        <taxon>asterids</taxon>
        <taxon>lamiids</taxon>
        <taxon>Lamiales</taxon>
        <taxon>Gesneriaceae</taxon>
        <taxon>Didymocarpoideae</taxon>
        <taxon>Trichosporeae</taxon>
        <taxon>Loxocarpinae</taxon>
        <taxon>Dorcoceras</taxon>
    </lineage>
</organism>